<dbReference type="AlphaFoldDB" id="A0A834DM23"/>
<dbReference type="Proteomes" id="UP000664940">
    <property type="component" value="Unassembled WGS sequence"/>
</dbReference>
<protein>
    <submittedName>
        <fullName evidence="2">Uncharacterized protein</fullName>
    </submittedName>
</protein>
<evidence type="ECO:0000313" key="2">
    <source>
        <dbReference type="EMBL" id="KAF6088495.1"/>
    </source>
</evidence>
<feature type="compositionally biased region" description="Polar residues" evidence="1">
    <location>
        <begin position="27"/>
        <end position="42"/>
    </location>
</feature>
<proteinExistence type="predicted"/>
<reference evidence="2 3" key="1">
    <citation type="journal article" date="2020" name="Nature">
        <title>Six reference-quality genomes reveal evolution of bat adaptations.</title>
        <authorList>
            <person name="Jebb D."/>
            <person name="Huang Z."/>
            <person name="Pippel M."/>
            <person name="Hughes G.M."/>
            <person name="Lavrichenko K."/>
            <person name="Devanna P."/>
            <person name="Winkler S."/>
            <person name="Jermiin L.S."/>
            <person name="Skirmuntt E.C."/>
            <person name="Katzourakis A."/>
            <person name="Burkitt-Gray L."/>
            <person name="Ray D.A."/>
            <person name="Sullivan K.A.M."/>
            <person name="Roscito J.G."/>
            <person name="Kirilenko B.M."/>
            <person name="Davalos L.M."/>
            <person name="Corthals A.P."/>
            <person name="Power M.L."/>
            <person name="Jones G."/>
            <person name="Ransome R.D."/>
            <person name="Dechmann D.K.N."/>
            <person name="Locatelli A.G."/>
            <person name="Puechmaille S.J."/>
            <person name="Fedrigo O."/>
            <person name="Jarvis E.D."/>
            <person name="Hiller M."/>
            <person name="Vernes S.C."/>
            <person name="Myers E.W."/>
            <person name="Teeling E.C."/>
        </authorList>
    </citation>
    <scope>NUCLEOTIDE SEQUENCE [LARGE SCALE GENOMIC DNA]</scope>
    <source>
        <strain evidence="2">Bat1K_MPI-CBG_1</strain>
    </source>
</reference>
<gene>
    <name evidence="2" type="ORF">HJG60_008319</name>
</gene>
<feature type="region of interest" description="Disordered" evidence="1">
    <location>
        <begin position="243"/>
        <end position="264"/>
    </location>
</feature>
<comment type="caution">
    <text evidence="2">The sequence shown here is derived from an EMBL/GenBank/DDBJ whole genome shotgun (WGS) entry which is preliminary data.</text>
</comment>
<name>A0A834DM23_9CHIR</name>
<evidence type="ECO:0000313" key="3">
    <source>
        <dbReference type="Proteomes" id="UP000664940"/>
    </source>
</evidence>
<dbReference type="EMBL" id="JABVXQ010000010">
    <property type="protein sequence ID" value="KAF6088495.1"/>
    <property type="molecule type" value="Genomic_DNA"/>
</dbReference>
<organism evidence="2 3">
    <name type="scientific">Phyllostomus discolor</name>
    <name type="common">pale spear-nosed bat</name>
    <dbReference type="NCBI Taxonomy" id="89673"/>
    <lineage>
        <taxon>Eukaryota</taxon>
        <taxon>Metazoa</taxon>
        <taxon>Chordata</taxon>
        <taxon>Craniata</taxon>
        <taxon>Vertebrata</taxon>
        <taxon>Euteleostomi</taxon>
        <taxon>Mammalia</taxon>
        <taxon>Eutheria</taxon>
        <taxon>Laurasiatheria</taxon>
        <taxon>Chiroptera</taxon>
        <taxon>Yangochiroptera</taxon>
        <taxon>Phyllostomidae</taxon>
        <taxon>Phyllostominae</taxon>
        <taxon>Phyllostomus</taxon>
    </lineage>
</organism>
<feature type="region of interest" description="Disordered" evidence="1">
    <location>
        <begin position="1"/>
        <end position="54"/>
    </location>
</feature>
<accession>A0A834DM23</accession>
<sequence>MAREGTPASVPAQKSPTHNDAFGGAQGSASEASPTKHLNNRTNGGGGAGGEELHCTSIIHPRGWLCSVPGGKSPRGGVPSLGKGAQVRGQPPLPFRDRHECSALVSPPLEASKLTHRDGEDQGDARLLPLKKSCVCSSGGPPAGVSALVPQVFIHRHQTPEPLPVAFPPRPRLSLGSAPAASAGPCSCGDARHWPRPQQLAPTWCAGVGGASPSRRALPPTIPTGHCPPWPCALCGKALQPQGWRPTARVPTGTGGPRASRVSH</sequence>
<evidence type="ECO:0000256" key="1">
    <source>
        <dbReference type="SAM" id="MobiDB-lite"/>
    </source>
</evidence>